<dbReference type="InterPro" id="IPR000182">
    <property type="entry name" value="GNAT_dom"/>
</dbReference>
<keyword evidence="5" id="KW-0808">Transferase</keyword>
<dbReference type="Gene3D" id="3.40.50.261">
    <property type="entry name" value="Succinyl-CoA synthetase domains"/>
    <property type="match status" value="2"/>
</dbReference>
<keyword evidence="6" id="KW-1185">Reference proteome</keyword>
<dbReference type="RefSeq" id="WP_076601917.1">
    <property type="nucleotide sequence ID" value="NZ_FTMD01000005.1"/>
</dbReference>
<gene>
    <name evidence="5" type="ORF">SAMN05421829_105242</name>
</gene>
<evidence type="ECO:0000256" key="3">
    <source>
        <dbReference type="ARBA" id="ARBA00022840"/>
    </source>
</evidence>
<dbReference type="STRING" id="34027.SAMN05421829_105242"/>
<dbReference type="AlphaFoldDB" id="A0A1N6U6H0"/>
<name>A0A1N6U6H0_9RHOO</name>
<dbReference type="EMBL" id="FTMD01000005">
    <property type="protein sequence ID" value="SIQ61225.1"/>
    <property type="molecule type" value="Genomic_DNA"/>
</dbReference>
<dbReference type="SUPFAM" id="SSF51735">
    <property type="entry name" value="NAD(P)-binding Rossmann-fold domains"/>
    <property type="match status" value="1"/>
</dbReference>
<evidence type="ECO:0000313" key="6">
    <source>
        <dbReference type="Proteomes" id="UP000186819"/>
    </source>
</evidence>
<dbReference type="Pfam" id="PF13549">
    <property type="entry name" value="ATP-grasp_5"/>
    <property type="match status" value="1"/>
</dbReference>
<keyword evidence="3" id="KW-0067">ATP-binding</keyword>
<sequence>MSFRYLQSLFNPQSIAVIGASARPRRIGSVVMRNLLAGGFGGAIMPVNPKRDAVAGVLTYPNVAALPRTPDLAIICTPPSAIPGILDQLGERGTRAAIVMASQLGTTLGTDGRPLDVAILEIARRHGIRILGGSTLGVMVPQAGLNATFSQVGGLSGNIGFVSQSDAVGTMVLDWALPKKIGFSHFVSLGEALDIGFGEVLDFLGSDPGTRAILMYIESIRERRSFMAAARAAARNKPVVAIKAGRAQRAMPGIGDPLFLDSPGLIGSDDVADAVLRRAGILRVDHLNELFGAVETVVRSRPIHGDRLVVVSNGGGAGIMAEDSLHLGGYALPDLYPNTLTRLRRLLPPDWNGRNPIAIRVDAPPKRYEDVLKILCEEQDGDAILVIHTPNALTPSMEIAEAAIKTIRSVGGNLLTCWIGDETAAAERKLFADSGIATFDTPENATRAFLHMVNHRHTREVLMQAPPSTSENFRPDVEGARTVVRKAVAEGRTRLTEPEAKHILAAYEIPVVQTYLAATPQDVSAIATELGMPVAVTVMSRDIRRKWEVGGVALDLETPEAAESAAQAMLVRVAAARPDIRISGFAVQPMETRAHTRQLIVGMVTDPLFGPMIVFGEGGRGLEVYRNLAIGLPPLNLPLAHDLINRSRATGLLDAYHNHPAANRDAVAVMLTRISQLIVDIPEIEELDINPMFVDDQGVLAVDAHIQVSTAAPNPQRLSIRPYPEDLAEPATLRDGRQIVLRPIRPEDEATHYEFLSRVTPEDILFRFFHYIGTLPRSEMARLTQIDYDREMAFIASGRDSSGRPETLGVVRAVADPDNHTAEFSILVRSDMKGHGIGSTLLKKVIRYGRERGLQVLAGEVMAENEPMLKLLKVFGFTVKASEEPGILAVRLMLQEQPVTT</sequence>
<dbReference type="PROSITE" id="PS51186">
    <property type="entry name" value="GNAT"/>
    <property type="match status" value="1"/>
</dbReference>
<reference evidence="6" key="1">
    <citation type="submission" date="2017-01" db="EMBL/GenBank/DDBJ databases">
        <authorList>
            <person name="Varghese N."/>
            <person name="Submissions S."/>
        </authorList>
    </citation>
    <scope>NUCLEOTIDE SEQUENCE [LARGE SCALE GENOMIC DNA]</scope>
    <source>
        <strain evidence="6">ATCC 51758</strain>
    </source>
</reference>
<dbReference type="PANTHER" id="PTHR43334:SF1">
    <property type="entry name" value="3-HYDROXYPROPIONATE--COA LIGASE [ADP-FORMING]"/>
    <property type="match status" value="1"/>
</dbReference>
<dbReference type="PANTHER" id="PTHR43334">
    <property type="entry name" value="ACETATE--COA LIGASE [ADP-FORMING]"/>
    <property type="match status" value="1"/>
</dbReference>
<dbReference type="InterPro" id="IPR051538">
    <property type="entry name" value="Acyl-CoA_Synth/Transferase"/>
</dbReference>
<dbReference type="InterPro" id="IPR016102">
    <property type="entry name" value="Succinyl-CoA_synth-like"/>
</dbReference>
<dbReference type="InterPro" id="IPR013815">
    <property type="entry name" value="ATP_grasp_subdomain_1"/>
</dbReference>
<dbReference type="CDD" id="cd04301">
    <property type="entry name" value="NAT_SF"/>
    <property type="match status" value="1"/>
</dbReference>
<dbReference type="Pfam" id="PF19045">
    <property type="entry name" value="Ligase_CoA_2"/>
    <property type="match status" value="1"/>
</dbReference>
<dbReference type="GO" id="GO:0016747">
    <property type="term" value="F:acyltransferase activity, transferring groups other than amino-acyl groups"/>
    <property type="evidence" value="ECO:0007669"/>
    <property type="project" value="InterPro"/>
</dbReference>
<dbReference type="Gene3D" id="3.40.50.720">
    <property type="entry name" value="NAD(P)-binding Rossmann-like Domain"/>
    <property type="match status" value="1"/>
</dbReference>
<dbReference type="InterPro" id="IPR036291">
    <property type="entry name" value="NAD(P)-bd_dom_sf"/>
</dbReference>
<dbReference type="InterPro" id="IPR016181">
    <property type="entry name" value="Acyl_CoA_acyltransferase"/>
</dbReference>
<evidence type="ECO:0000313" key="5">
    <source>
        <dbReference type="EMBL" id="SIQ61225.1"/>
    </source>
</evidence>
<evidence type="ECO:0000256" key="1">
    <source>
        <dbReference type="ARBA" id="ARBA00022598"/>
    </source>
</evidence>
<organism evidence="5 6">
    <name type="scientific">Aromatoleum tolulyticum</name>
    <dbReference type="NCBI Taxonomy" id="34027"/>
    <lineage>
        <taxon>Bacteria</taxon>
        <taxon>Pseudomonadati</taxon>
        <taxon>Pseudomonadota</taxon>
        <taxon>Betaproteobacteria</taxon>
        <taxon>Rhodocyclales</taxon>
        <taxon>Rhodocyclaceae</taxon>
        <taxon>Aromatoleum</taxon>
    </lineage>
</organism>
<dbReference type="GO" id="GO:0005524">
    <property type="term" value="F:ATP binding"/>
    <property type="evidence" value="ECO:0007669"/>
    <property type="project" value="UniProtKB-KW"/>
</dbReference>
<dbReference type="Gene3D" id="3.30.1490.20">
    <property type="entry name" value="ATP-grasp fold, A domain"/>
    <property type="match status" value="1"/>
</dbReference>
<dbReference type="Pfam" id="PF13380">
    <property type="entry name" value="CoA_binding_2"/>
    <property type="match status" value="1"/>
</dbReference>
<accession>A0A1N6U6H0</accession>
<dbReference type="InterPro" id="IPR032875">
    <property type="entry name" value="Succ_CoA_lig_flav_dom"/>
</dbReference>
<dbReference type="Pfam" id="PF13607">
    <property type="entry name" value="Succ_CoA_lig"/>
    <property type="match status" value="1"/>
</dbReference>
<dbReference type="SMART" id="SM00881">
    <property type="entry name" value="CoA_binding"/>
    <property type="match status" value="1"/>
</dbReference>
<dbReference type="SUPFAM" id="SSF52210">
    <property type="entry name" value="Succinyl-CoA synthetase domains"/>
    <property type="match status" value="2"/>
</dbReference>
<dbReference type="InterPro" id="IPR043938">
    <property type="entry name" value="Ligase_CoA_dom"/>
</dbReference>
<protein>
    <submittedName>
        <fullName evidence="5">Acetyltransferase</fullName>
    </submittedName>
</protein>
<proteinExistence type="predicted"/>
<evidence type="ECO:0000259" key="4">
    <source>
        <dbReference type="PROSITE" id="PS51186"/>
    </source>
</evidence>
<dbReference type="Gene3D" id="3.30.470.20">
    <property type="entry name" value="ATP-grasp fold, B domain"/>
    <property type="match status" value="1"/>
</dbReference>
<keyword evidence="1" id="KW-0436">Ligase</keyword>
<dbReference type="Gene3D" id="3.40.630.30">
    <property type="match status" value="1"/>
</dbReference>
<dbReference type="SUPFAM" id="SSF55729">
    <property type="entry name" value="Acyl-CoA N-acyltransferases (Nat)"/>
    <property type="match status" value="1"/>
</dbReference>
<dbReference type="InterPro" id="IPR003781">
    <property type="entry name" value="CoA-bd"/>
</dbReference>
<dbReference type="Pfam" id="PF00583">
    <property type="entry name" value="Acetyltransf_1"/>
    <property type="match status" value="1"/>
</dbReference>
<keyword evidence="2" id="KW-0547">Nucleotide-binding</keyword>
<dbReference type="SUPFAM" id="SSF56059">
    <property type="entry name" value="Glutathione synthetase ATP-binding domain-like"/>
    <property type="match status" value="1"/>
</dbReference>
<dbReference type="Proteomes" id="UP000186819">
    <property type="component" value="Unassembled WGS sequence"/>
</dbReference>
<dbReference type="OrthoDB" id="9807426at2"/>
<feature type="domain" description="N-acetyltransferase" evidence="4">
    <location>
        <begin position="739"/>
        <end position="898"/>
    </location>
</feature>
<dbReference type="GO" id="GO:0043758">
    <property type="term" value="F:acetate-CoA ligase (ADP-forming) activity"/>
    <property type="evidence" value="ECO:0007669"/>
    <property type="project" value="InterPro"/>
</dbReference>
<evidence type="ECO:0000256" key="2">
    <source>
        <dbReference type="ARBA" id="ARBA00022741"/>
    </source>
</evidence>